<proteinExistence type="inferred from homology"/>
<evidence type="ECO:0000256" key="1">
    <source>
        <dbReference type="ARBA" id="ARBA00010923"/>
    </source>
</evidence>
<comment type="similarity">
    <text evidence="1">Belongs to the type-I restriction system S methylase family.</text>
</comment>
<evidence type="ECO:0000313" key="7">
    <source>
        <dbReference type="Proteomes" id="UP000777774"/>
    </source>
</evidence>
<comment type="caution">
    <text evidence="6">The sequence shown here is derived from an EMBL/GenBank/DDBJ whole genome shotgun (WGS) entry which is preliminary data.</text>
</comment>
<dbReference type="PANTHER" id="PTHR43140:SF1">
    <property type="entry name" value="TYPE I RESTRICTION ENZYME ECOKI SPECIFICITY SUBUNIT"/>
    <property type="match status" value="1"/>
</dbReference>
<reference evidence="6 7" key="1">
    <citation type="submission" date="2020-04" db="EMBL/GenBank/DDBJ databases">
        <title>MicrobeNet Type strains.</title>
        <authorList>
            <person name="Nicholson A.C."/>
        </authorList>
    </citation>
    <scope>NUCLEOTIDE SEQUENCE [LARGE SCALE GENOMIC DNA]</scope>
    <source>
        <strain evidence="6 7">ATCC BAA-787</strain>
    </source>
</reference>
<keyword evidence="2" id="KW-0680">Restriction system</keyword>
<evidence type="ECO:0000256" key="3">
    <source>
        <dbReference type="ARBA" id="ARBA00023125"/>
    </source>
</evidence>
<dbReference type="CDD" id="cd17253">
    <property type="entry name" value="RMtype1_S_Eco933I-TRD2-CR2_like"/>
    <property type="match status" value="1"/>
</dbReference>
<name>A0ABX1JXX1_9CELL</name>
<dbReference type="InterPro" id="IPR044946">
    <property type="entry name" value="Restrct_endonuc_typeI_TRD_sf"/>
</dbReference>
<evidence type="ECO:0000256" key="4">
    <source>
        <dbReference type="ARBA" id="ARBA00038652"/>
    </source>
</evidence>
<gene>
    <name evidence="6" type="ORF">HGA02_01020</name>
</gene>
<evidence type="ECO:0000313" key="6">
    <source>
        <dbReference type="EMBL" id="NKY38150.1"/>
    </source>
</evidence>
<protein>
    <recommendedName>
        <fullName evidence="5">Type I restriction modification DNA specificity domain-containing protein</fullName>
    </recommendedName>
</protein>
<comment type="subunit">
    <text evidence="4">The methyltransferase is composed of M and S polypeptides.</text>
</comment>
<dbReference type="Pfam" id="PF01420">
    <property type="entry name" value="Methylase_S"/>
    <property type="match status" value="1"/>
</dbReference>
<dbReference type="InterPro" id="IPR000055">
    <property type="entry name" value="Restrct_endonuc_typeI_TRD"/>
</dbReference>
<accession>A0ABX1JXX1</accession>
<dbReference type="InterPro" id="IPR051212">
    <property type="entry name" value="Type-I_RE_S_subunit"/>
</dbReference>
<sequence length="421" mass="46307">MTAPNEWDWRPLGEIADTALGKMLDKGKDRGRPRVEYLRNTNVQWGRIDTSDLLTVELSDEELKRFEVRQGDVLVCEGGEIGRAAVWPGRATYIAYQKALHRVRPHDELDGRFLVHYLSLAAQTGQLDLLSTGSTIRHLPQQQLRKLTIPVPPIAEQRRIVDILEDHLSRLDTAEAGLDASLARADALRWTAAARWVAHAPAPGAPVRLSDLLSNYIGGVWGSAPGEADVDVDVLRVTELRAWGSLDPTTAARRSVTQSQLASRELIEGDLLLEKSGGGITTPIGRVGLVPALKSRSICSNFMQLMRPDPSRVEPRFLHLYLNALQATGATEHLQKASTNLRNIKASEYANIEVSIPSLEHQRQVVGAVDSLWAKLSSTVPTVRTAKARSHSLRRALLAAAFSGRLTGRTSDMDRAEEFVG</sequence>
<keyword evidence="7" id="KW-1185">Reference proteome</keyword>
<feature type="domain" description="Type I restriction modification DNA specificity" evidence="5">
    <location>
        <begin position="4"/>
        <end position="173"/>
    </location>
</feature>
<dbReference type="EMBL" id="JAAXOY010000005">
    <property type="protein sequence ID" value="NKY38150.1"/>
    <property type="molecule type" value="Genomic_DNA"/>
</dbReference>
<dbReference type="Gene3D" id="3.90.220.20">
    <property type="entry name" value="DNA methylase specificity domains"/>
    <property type="match status" value="2"/>
</dbReference>
<dbReference type="RefSeq" id="WP_168676618.1">
    <property type="nucleotide sequence ID" value="NZ_JAAXOY010000005.1"/>
</dbReference>
<dbReference type="Proteomes" id="UP000777774">
    <property type="component" value="Unassembled WGS sequence"/>
</dbReference>
<organism evidence="6 7">
    <name type="scientific">Cellulomonas septica</name>
    <dbReference type="NCBI Taxonomy" id="285080"/>
    <lineage>
        <taxon>Bacteria</taxon>
        <taxon>Bacillati</taxon>
        <taxon>Actinomycetota</taxon>
        <taxon>Actinomycetes</taxon>
        <taxon>Micrococcales</taxon>
        <taxon>Cellulomonadaceae</taxon>
        <taxon>Cellulomonas</taxon>
    </lineage>
</organism>
<evidence type="ECO:0000259" key="5">
    <source>
        <dbReference type="Pfam" id="PF01420"/>
    </source>
</evidence>
<keyword evidence="3" id="KW-0238">DNA-binding</keyword>
<dbReference type="SUPFAM" id="SSF116734">
    <property type="entry name" value="DNA methylase specificity domain"/>
    <property type="match status" value="2"/>
</dbReference>
<evidence type="ECO:0000256" key="2">
    <source>
        <dbReference type="ARBA" id="ARBA00022747"/>
    </source>
</evidence>
<dbReference type="PANTHER" id="PTHR43140">
    <property type="entry name" value="TYPE-1 RESTRICTION ENZYME ECOKI SPECIFICITY PROTEIN"/>
    <property type="match status" value="1"/>
</dbReference>